<dbReference type="PANTHER" id="PTHR10744:SF1">
    <property type="entry name" value="SMALL RIBOSOMAL SUBUNIT PROTEIN US17M"/>
    <property type="match status" value="1"/>
</dbReference>
<evidence type="ECO:0000313" key="4">
    <source>
        <dbReference type="EMBL" id="CDP34065.1"/>
    </source>
</evidence>
<reference evidence="4" key="1">
    <citation type="submission" date="2014-02" db="EMBL/GenBank/DDBJ databases">
        <authorList>
            <person name="Genoscope - CEA"/>
        </authorList>
    </citation>
    <scope>NUCLEOTIDE SEQUENCE</scope>
    <source>
        <strain evidence="4">LS3</strain>
    </source>
</reference>
<protein>
    <submittedName>
        <fullName evidence="4">ARAD1C03872p</fullName>
    </submittedName>
</protein>
<keyword evidence="3" id="KW-0687">Ribonucleoprotein</keyword>
<dbReference type="InterPro" id="IPR012340">
    <property type="entry name" value="NA-bd_OB-fold"/>
</dbReference>
<dbReference type="GO" id="GO:1990904">
    <property type="term" value="C:ribonucleoprotein complex"/>
    <property type="evidence" value="ECO:0007669"/>
    <property type="project" value="UniProtKB-KW"/>
</dbReference>
<proteinExistence type="inferred from homology"/>
<dbReference type="EMBL" id="HG937693">
    <property type="protein sequence ID" value="CDP34065.1"/>
    <property type="molecule type" value="Genomic_DNA"/>
</dbReference>
<reference evidence="4" key="2">
    <citation type="submission" date="2014-06" db="EMBL/GenBank/DDBJ databases">
        <title>The complete genome of Blastobotrys (Arxula) adeninivorans LS3 - a yeast of biotechnological interest.</title>
        <authorList>
            <person name="Kunze G."/>
            <person name="Gaillardin C."/>
            <person name="Czernicka M."/>
            <person name="Durrens P."/>
            <person name="Martin T."/>
            <person name="Boer E."/>
            <person name="Gabaldon T."/>
            <person name="Cruz J."/>
            <person name="Talla E."/>
            <person name="Marck C."/>
            <person name="Goffeau A."/>
            <person name="Barbe V."/>
            <person name="Baret P."/>
            <person name="Baronian K."/>
            <person name="Beier S."/>
            <person name="Bleykasten C."/>
            <person name="Bode R."/>
            <person name="Casaregola S."/>
            <person name="Despons L."/>
            <person name="Fairhead C."/>
            <person name="Giersberg M."/>
            <person name="Gierski P."/>
            <person name="Hahnel U."/>
            <person name="Hartmann A."/>
            <person name="Jankowska D."/>
            <person name="Jubin C."/>
            <person name="Jung P."/>
            <person name="Lafontaine I."/>
            <person name="Leh-Louis V."/>
            <person name="Lemaire M."/>
            <person name="Marcet-Houben M."/>
            <person name="Mascher M."/>
            <person name="Morel G."/>
            <person name="Richard G.-F."/>
            <person name="Riechen J."/>
            <person name="Sacerdot C."/>
            <person name="Sarkar A."/>
            <person name="Savel G."/>
            <person name="Schacherer J."/>
            <person name="Sherman D."/>
            <person name="Straub M.-L."/>
            <person name="Stein N."/>
            <person name="Thierry A."/>
            <person name="Trautwein-Schult A."/>
            <person name="Westhof E."/>
            <person name="Worch S."/>
            <person name="Dujon B."/>
            <person name="Souciet J.-L."/>
            <person name="Wincker P."/>
            <person name="Scholz U."/>
            <person name="Neuveglise N."/>
        </authorList>
    </citation>
    <scope>NUCLEOTIDE SEQUENCE</scope>
    <source>
        <strain evidence="4">LS3</strain>
    </source>
</reference>
<dbReference type="GO" id="GO:0006412">
    <property type="term" value="P:translation"/>
    <property type="evidence" value="ECO:0007669"/>
    <property type="project" value="InterPro"/>
</dbReference>
<accession>A0A060SYV5</accession>
<evidence type="ECO:0000256" key="1">
    <source>
        <dbReference type="ARBA" id="ARBA00010254"/>
    </source>
</evidence>
<gene>
    <name evidence="4" type="ORF">GNLVRS02_ARAD1C03872g</name>
</gene>
<dbReference type="GO" id="GO:0005840">
    <property type="term" value="C:ribosome"/>
    <property type="evidence" value="ECO:0007669"/>
    <property type="project" value="UniProtKB-KW"/>
</dbReference>
<dbReference type="CDD" id="cd00364">
    <property type="entry name" value="Ribosomal_uS17"/>
    <property type="match status" value="1"/>
</dbReference>
<keyword evidence="2" id="KW-0689">Ribosomal protein</keyword>
<dbReference type="PhylomeDB" id="A0A060SYV5"/>
<dbReference type="AlphaFoldDB" id="A0A060SYV5"/>
<dbReference type="Gene3D" id="2.40.50.140">
    <property type="entry name" value="Nucleic acid-binding proteins"/>
    <property type="match status" value="1"/>
</dbReference>
<dbReference type="GO" id="GO:0003735">
    <property type="term" value="F:structural constituent of ribosome"/>
    <property type="evidence" value="ECO:0007669"/>
    <property type="project" value="InterPro"/>
</dbReference>
<evidence type="ECO:0000256" key="3">
    <source>
        <dbReference type="ARBA" id="ARBA00023274"/>
    </source>
</evidence>
<sequence length="264" mass="30634">MAVKNLTGLVISQGKMSKTVKVRVLRTKFNRQVQKEIVHYRDFMVHDEDNRCREGDVVRIQHLSKLSKNKSFVVTEIMKAKGTEWKQYEMETPNEVRQEERALLEEYKTERENRLKAAERMDKVRQLEKDIFVNPKLLEVKDEQEKNALMQKYDLDSWPPLEPEAHHGNILLQEFEYLGKALTKSALQKYVLHLNNTNPHKLNDVLSAMGQHPESLKLHAKKDLLVETFYTEVDDAGKPLPKAVGLDFSHLKSVPSEEKSDTTA</sequence>
<comment type="similarity">
    <text evidence="1">Belongs to the universal ribosomal protein uS17 family.</text>
</comment>
<dbReference type="Pfam" id="PF00366">
    <property type="entry name" value="Ribosomal_S17"/>
    <property type="match status" value="1"/>
</dbReference>
<evidence type="ECO:0000256" key="2">
    <source>
        <dbReference type="ARBA" id="ARBA00022980"/>
    </source>
</evidence>
<name>A0A060SYV5_BLAAD</name>
<dbReference type="SUPFAM" id="SSF50249">
    <property type="entry name" value="Nucleic acid-binding proteins"/>
    <property type="match status" value="1"/>
</dbReference>
<dbReference type="GO" id="GO:0005739">
    <property type="term" value="C:mitochondrion"/>
    <property type="evidence" value="ECO:0007669"/>
    <property type="project" value="TreeGrafter"/>
</dbReference>
<dbReference type="InterPro" id="IPR000266">
    <property type="entry name" value="Ribosomal_uS17"/>
</dbReference>
<organism evidence="4">
    <name type="scientific">Blastobotrys adeninivorans</name>
    <name type="common">Yeast</name>
    <name type="synonym">Arxula adeninivorans</name>
    <dbReference type="NCBI Taxonomy" id="409370"/>
    <lineage>
        <taxon>Eukaryota</taxon>
        <taxon>Fungi</taxon>
        <taxon>Dikarya</taxon>
        <taxon>Ascomycota</taxon>
        <taxon>Saccharomycotina</taxon>
        <taxon>Dipodascomycetes</taxon>
        <taxon>Dipodascales</taxon>
        <taxon>Trichomonascaceae</taxon>
        <taxon>Blastobotrys</taxon>
    </lineage>
</organism>
<dbReference type="PANTHER" id="PTHR10744">
    <property type="entry name" value="40S RIBOSOMAL PROTEIN S11 FAMILY MEMBER"/>
    <property type="match status" value="1"/>
</dbReference>